<dbReference type="OrthoDB" id="3037908at2759"/>
<dbReference type="SMART" id="SM00066">
    <property type="entry name" value="GAL4"/>
    <property type="match status" value="1"/>
</dbReference>
<dbReference type="SMART" id="SM00906">
    <property type="entry name" value="Fungal_trans"/>
    <property type="match status" value="1"/>
</dbReference>
<dbReference type="CDD" id="cd12148">
    <property type="entry name" value="fungal_TF_MHR"/>
    <property type="match status" value="1"/>
</dbReference>
<dbReference type="InterPro" id="IPR001138">
    <property type="entry name" value="Zn2Cys6_DnaBD"/>
</dbReference>
<proteinExistence type="predicted"/>
<dbReference type="AlphaFoldDB" id="A0A8E2JP84"/>
<keyword evidence="1" id="KW-0479">Metal-binding</keyword>
<feature type="domain" description="Zn(2)-C6 fungal-type" evidence="4">
    <location>
        <begin position="22"/>
        <end position="52"/>
    </location>
</feature>
<name>A0A8E2JP84_9PEZI</name>
<dbReference type="PANTHER" id="PTHR46910:SF1">
    <property type="entry name" value="MISCELLANEOUS ZN(II)2CYS6 TRANSCRIPTION FACTOR (EUROFUNG)-RELATED"/>
    <property type="match status" value="1"/>
</dbReference>
<sequence>MSPLTNSNGGHTPKKRQRLFRSCNLCRARKVRCDEQQPSCQNCLKARAPCIITDPRRPGVDSSATRRRAGNSQPSTLSCVADSASQNTLLKLGNEPFARSIGHEPRNSGSLLSLSASIYSNDVGETQIDDSTTAVHESEVNLGNKLQILDAPSLDSTTVSSSAFNEDVSTARRKYVGPSSLQVFTRWLDLTFTTLGVDLASKFKSGMRFCEEFALPLSPQVPGLPVDWEGNVTTFFREVHPLFRLLDQKQFCRWAGTVSHLEDLSTIEISERPLLACLYAVISIGADQHAGSTSTESKGLHQERSKQTNDYDEARNIDLYSRVWGVTYCLEKLMSFESGRPSMISDGDISRCIPLTPADTPNIFGALLGLAKIQGQINQCLFNTSPSSIASLPEEILRITGEFDSSLTQWVNSLPDEIRPGNDFLCCRPSLLPFVGFLSFQFHQTVATLHRRAVLVGDRLYRRHVDKYCSRLPWRHRLLSSESICLSSARAIAKLLQESIQGHFSSRLNGPIAPSLAAFILTVQILKHPWSWSTHMDFLLLEGTSRWLEETYSTAGQDQEFYSMLVILREIASQYISRASSMNFEASNHFLKGQTEPADLELWSGQDPVLTPSSHQLSSGVDDE</sequence>
<evidence type="ECO:0000313" key="6">
    <source>
        <dbReference type="Proteomes" id="UP000250140"/>
    </source>
</evidence>
<evidence type="ECO:0000256" key="2">
    <source>
        <dbReference type="ARBA" id="ARBA00023242"/>
    </source>
</evidence>
<dbReference type="InterPro" id="IPR007219">
    <property type="entry name" value="XnlR_reg_dom"/>
</dbReference>
<dbReference type="GO" id="GO:0000981">
    <property type="term" value="F:DNA-binding transcription factor activity, RNA polymerase II-specific"/>
    <property type="evidence" value="ECO:0007669"/>
    <property type="project" value="InterPro"/>
</dbReference>
<dbReference type="PROSITE" id="PS50048">
    <property type="entry name" value="ZN2_CY6_FUNGAL_2"/>
    <property type="match status" value="1"/>
</dbReference>
<dbReference type="Gene3D" id="4.10.240.10">
    <property type="entry name" value="Zn(2)-C6 fungal-type DNA-binding domain"/>
    <property type="match status" value="1"/>
</dbReference>
<dbReference type="PROSITE" id="PS00463">
    <property type="entry name" value="ZN2_CY6_FUNGAL_1"/>
    <property type="match status" value="1"/>
</dbReference>
<reference evidence="5 6" key="1">
    <citation type="journal article" date="2016" name="Nat. Commun.">
        <title>Ectomycorrhizal ecology is imprinted in the genome of the dominant symbiotic fungus Cenococcum geophilum.</title>
        <authorList>
            <consortium name="DOE Joint Genome Institute"/>
            <person name="Peter M."/>
            <person name="Kohler A."/>
            <person name="Ohm R.A."/>
            <person name="Kuo A."/>
            <person name="Krutzmann J."/>
            <person name="Morin E."/>
            <person name="Arend M."/>
            <person name="Barry K.W."/>
            <person name="Binder M."/>
            <person name="Choi C."/>
            <person name="Clum A."/>
            <person name="Copeland A."/>
            <person name="Grisel N."/>
            <person name="Haridas S."/>
            <person name="Kipfer T."/>
            <person name="LaButti K."/>
            <person name="Lindquist E."/>
            <person name="Lipzen A."/>
            <person name="Maire R."/>
            <person name="Meier B."/>
            <person name="Mihaltcheva S."/>
            <person name="Molinier V."/>
            <person name="Murat C."/>
            <person name="Poggeler S."/>
            <person name="Quandt C.A."/>
            <person name="Sperisen C."/>
            <person name="Tritt A."/>
            <person name="Tisserant E."/>
            <person name="Crous P.W."/>
            <person name="Henrissat B."/>
            <person name="Nehls U."/>
            <person name="Egli S."/>
            <person name="Spatafora J.W."/>
            <person name="Grigoriev I.V."/>
            <person name="Martin F.M."/>
        </authorList>
    </citation>
    <scope>NUCLEOTIDE SEQUENCE [LARGE SCALE GENOMIC DNA]</scope>
    <source>
        <strain evidence="5 6">CBS 207.34</strain>
    </source>
</reference>
<dbReference type="EMBL" id="KV750630">
    <property type="protein sequence ID" value="OCL04024.1"/>
    <property type="molecule type" value="Genomic_DNA"/>
</dbReference>
<feature type="region of interest" description="Disordered" evidence="3">
    <location>
        <begin position="55"/>
        <end position="78"/>
    </location>
</feature>
<evidence type="ECO:0000256" key="1">
    <source>
        <dbReference type="ARBA" id="ARBA00022723"/>
    </source>
</evidence>
<dbReference type="GO" id="GO:0003677">
    <property type="term" value="F:DNA binding"/>
    <property type="evidence" value="ECO:0007669"/>
    <property type="project" value="InterPro"/>
</dbReference>
<dbReference type="Pfam" id="PF00172">
    <property type="entry name" value="Zn_clus"/>
    <property type="match status" value="1"/>
</dbReference>
<evidence type="ECO:0000259" key="4">
    <source>
        <dbReference type="PROSITE" id="PS50048"/>
    </source>
</evidence>
<dbReference type="InterPro" id="IPR036864">
    <property type="entry name" value="Zn2-C6_fun-type_DNA-bd_sf"/>
</dbReference>
<keyword evidence="2" id="KW-0539">Nucleus</keyword>
<evidence type="ECO:0000256" key="3">
    <source>
        <dbReference type="SAM" id="MobiDB-lite"/>
    </source>
</evidence>
<organism evidence="5 6">
    <name type="scientific">Glonium stellatum</name>
    <dbReference type="NCBI Taxonomy" id="574774"/>
    <lineage>
        <taxon>Eukaryota</taxon>
        <taxon>Fungi</taxon>
        <taxon>Dikarya</taxon>
        <taxon>Ascomycota</taxon>
        <taxon>Pezizomycotina</taxon>
        <taxon>Dothideomycetes</taxon>
        <taxon>Pleosporomycetidae</taxon>
        <taxon>Gloniales</taxon>
        <taxon>Gloniaceae</taxon>
        <taxon>Glonium</taxon>
    </lineage>
</organism>
<evidence type="ECO:0000313" key="5">
    <source>
        <dbReference type="EMBL" id="OCL04024.1"/>
    </source>
</evidence>
<dbReference type="GO" id="GO:0006351">
    <property type="term" value="P:DNA-templated transcription"/>
    <property type="evidence" value="ECO:0007669"/>
    <property type="project" value="InterPro"/>
</dbReference>
<keyword evidence="6" id="KW-1185">Reference proteome</keyword>
<dbReference type="PANTHER" id="PTHR46910">
    <property type="entry name" value="TRANSCRIPTION FACTOR PDR1"/>
    <property type="match status" value="1"/>
</dbReference>
<feature type="compositionally biased region" description="Polar residues" evidence="3">
    <location>
        <begin position="611"/>
        <end position="624"/>
    </location>
</feature>
<dbReference type="Proteomes" id="UP000250140">
    <property type="component" value="Unassembled WGS sequence"/>
</dbReference>
<feature type="region of interest" description="Disordered" evidence="3">
    <location>
        <begin position="604"/>
        <end position="624"/>
    </location>
</feature>
<protein>
    <recommendedName>
        <fullName evidence="4">Zn(2)-C6 fungal-type domain-containing protein</fullName>
    </recommendedName>
</protein>
<gene>
    <name evidence="5" type="ORF">AOQ84DRAFT_391824</name>
</gene>
<accession>A0A8E2JP84</accession>
<dbReference type="CDD" id="cd00067">
    <property type="entry name" value="GAL4"/>
    <property type="match status" value="1"/>
</dbReference>
<dbReference type="SUPFAM" id="SSF57701">
    <property type="entry name" value="Zn2/Cys6 DNA-binding domain"/>
    <property type="match status" value="1"/>
</dbReference>
<dbReference type="InterPro" id="IPR050987">
    <property type="entry name" value="AtrR-like"/>
</dbReference>
<dbReference type="GO" id="GO:0008270">
    <property type="term" value="F:zinc ion binding"/>
    <property type="evidence" value="ECO:0007669"/>
    <property type="project" value="InterPro"/>
</dbReference>